<dbReference type="OrthoDB" id="543156at2759"/>
<accession>A0A2T0AG24</accession>
<name>A0A2T0AG24_RHOTO</name>
<dbReference type="Gene3D" id="3.40.50.880">
    <property type="match status" value="1"/>
</dbReference>
<evidence type="ECO:0000256" key="2">
    <source>
        <dbReference type="ARBA" id="ARBA00023016"/>
    </source>
</evidence>
<evidence type="ECO:0000256" key="1">
    <source>
        <dbReference type="ARBA" id="ARBA00013134"/>
    </source>
</evidence>
<dbReference type="InterPro" id="IPR050325">
    <property type="entry name" value="Prot/Nucl_acid_deglycase"/>
</dbReference>
<keyword evidence="7" id="KW-0808">Transferase</keyword>
<dbReference type="Pfam" id="PF01965">
    <property type="entry name" value="DJ-1_PfpI"/>
    <property type="match status" value="1"/>
</dbReference>
<dbReference type="GO" id="GO:0019172">
    <property type="term" value="F:glyoxalase III activity"/>
    <property type="evidence" value="ECO:0007669"/>
    <property type="project" value="UniProtKB-EC"/>
</dbReference>
<evidence type="ECO:0000259" key="6">
    <source>
        <dbReference type="Pfam" id="PF01965"/>
    </source>
</evidence>
<protein>
    <recommendedName>
        <fullName evidence="1">D-lactate dehydratase</fullName>
        <ecNumber evidence="1">4.2.1.130</ecNumber>
    </recommendedName>
</protein>
<dbReference type="GO" id="GO:0019243">
    <property type="term" value="P:methylglyoxal catabolic process to D-lactate via S-lactoyl-glutathione"/>
    <property type="evidence" value="ECO:0007669"/>
    <property type="project" value="TreeGrafter"/>
</dbReference>
<keyword evidence="7" id="KW-0315">Glutamine amidotransferase</keyword>
<comment type="catalytic activity">
    <reaction evidence="5">
        <text>methylglyoxal + H2O = (R)-lactate + H(+)</text>
        <dbReference type="Rhea" id="RHEA:27754"/>
        <dbReference type="ChEBI" id="CHEBI:15377"/>
        <dbReference type="ChEBI" id="CHEBI:15378"/>
        <dbReference type="ChEBI" id="CHEBI:16004"/>
        <dbReference type="ChEBI" id="CHEBI:17158"/>
        <dbReference type="EC" id="4.2.1.130"/>
    </reaction>
</comment>
<sequence length="231" mass="25030">MAANKNILFVLTSHDKFLSGKPTGWYLPEAAHPYYVFKNAGYTITFASPKGGKAPLDPSSVEMFKEDEEATKFLNDPEAKQLYENTKKLVDVKADDYASVLYVGGHGPVLDLTTNQDSIALIHSFLSANKPIAALCHAPTVLLNCQDPKTGEALVKGKKVTCFSDEEEKQAGLVDEIPFLVETRLRALGADFQNSRQPWGEEVCEDGLVITGANPASAGAMAKKLLARLGN</sequence>
<dbReference type="InterPro" id="IPR002818">
    <property type="entry name" value="DJ-1/PfpI"/>
</dbReference>
<proteinExistence type="inferred from homology"/>
<reference evidence="7 8" key="1">
    <citation type="journal article" date="2018" name="Elife">
        <title>Functional genomics of lipid metabolism in the oleaginous yeast Rhodosporidium toruloides.</title>
        <authorList>
            <person name="Coradetti S.T."/>
            <person name="Pinel D."/>
            <person name="Geiselman G."/>
            <person name="Ito M."/>
            <person name="Mondo S."/>
            <person name="Reilly M.C."/>
            <person name="Cheng Y.F."/>
            <person name="Bauer S."/>
            <person name="Grigoriev I."/>
            <person name="Gladden J.M."/>
            <person name="Simmons B.A."/>
            <person name="Brem R."/>
            <person name="Arkin A.P."/>
            <person name="Skerker J.M."/>
        </authorList>
    </citation>
    <scope>NUCLEOTIDE SEQUENCE [LARGE SCALE GENOMIC DNA]</scope>
    <source>
        <strain evidence="7 8">NBRC 0880</strain>
    </source>
</reference>
<evidence type="ECO:0000256" key="3">
    <source>
        <dbReference type="ARBA" id="ARBA00023239"/>
    </source>
</evidence>
<evidence type="ECO:0000256" key="4">
    <source>
        <dbReference type="ARBA" id="ARBA00038493"/>
    </source>
</evidence>
<keyword evidence="2" id="KW-0346">Stress response</keyword>
<dbReference type="EMBL" id="LCTV02000002">
    <property type="protein sequence ID" value="PRQ76963.1"/>
    <property type="molecule type" value="Genomic_DNA"/>
</dbReference>
<keyword evidence="3" id="KW-0456">Lyase</keyword>
<dbReference type="AlphaFoldDB" id="A0A2T0AG24"/>
<comment type="similarity">
    <text evidence="4">Belongs to the peptidase C56 family. HSP31-like subfamily.</text>
</comment>
<evidence type="ECO:0000256" key="5">
    <source>
        <dbReference type="ARBA" id="ARBA00048082"/>
    </source>
</evidence>
<gene>
    <name evidence="7" type="ORF">AAT19DRAFT_12381</name>
</gene>
<dbReference type="PANTHER" id="PTHR48094">
    <property type="entry name" value="PROTEIN/NUCLEIC ACID DEGLYCASE DJ-1-RELATED"/>
    <property type="match status" value="1"/>
</dbReference>
<dbReference type="PANTHER" id="PTHR48094:SF11">
    <property type="entry name" value="GLUTATHIONE-INDEPENDENT GLYOXALASE HSP31-RELATED"/>
    <property type="match status" value="1"/>
</dbReference>
<dbReference type="GO" id="GO:0016740">
    <property type="term" value="F:transferase activity"/>
    <property type="evidence" value="ECO:0007669"/>
    <property type="project" value="UniProtKB-KW"/>
</dbReference>
<dbReference type="CDD" id="cd03141">
    <property type="entry name" value="GATase1_Hsp31_like"/>
    <property type="match status" value="1"/>
</dbReference>
<dbReference type="SUPFAM" id="SSF52317">
    <property type="entry name" value="Class I glutamine amidotransferase-like"/>
    <property type="match status" value="1"/>
</dbReference>
<dbReference type="Proteomes" id="UP000239560">
    <property type="component" value="Unassembled WGS sequence"/>
</dbReference>
<dbReference type="EC" id="4.2.1.130" evidence="1"/>
<comment type="caution">
    <text evidence="7">The sequence shown here is derived from an EMBL/GenBank/DDBJ whole genome shotgun (WGS) entry which is preliminary data.</text>
</comment>
<dbReference type="InterPro" id="IPR029062">
    <property type="entry name" value="Class_I_gatase-like"/>
</dbReference>
<evidence type="ECO:0000313" key="8">
    <source>
        <dbReference type="Proteomes" id="UP000239560"/>
    </source>
</evidence>
<evidence type="ECO:0000313" key="7">
    <source>
        <dbReference type="EMBL" id="PRQ76963.1"/>
    </source>
</evidence>
<dbReference type="GO" id="GO:0005737">
    <property type="term" value="C:cytoplasm"/>
    <property type="evidence" value="ECO:0007669"/>
    <property type="project" value="TreeGrafter"/>
</dbReference>
<organism evidence="7 8">
    <name type="scientific">Rhodotorula toruloides</name>
    <name type="common">Yeast</name>
    <name type="synonym">Rhodosporidium toruloides</name>
    <dbReference type="NCBI Taxonomy" id="5286"/>
    <lineage>
        <taxon>Eukaryota</taxon>
        <taxon>Fungi</taxon>
        <taxon>Dikarya</taxon>
        <taxon>Basidiomycota</taxon>
        <taxon>Pucciniomycotina</taxon>
        <taxon>Microbotryomycetes</taxon>
        <taxon>Sporidiobolales</taxon>
        <taxon>Sporidiobolaceae</taxon>
        <taxon>Rhodotorula</taxon>
    </lineage>
</organism>
<feature type="domain" description="DJ-1/PfpI" evidence="6">
    <location>
        <begin position="29"/>
        <end position="227"/>
    </location>
</feature>